<name>A0A6J7KE70_9ZZZZ</name>
<gene>
    <name evidence="1" type="ORF">UFOPK3564_03662</name>
</gene>
<dbReference type="AlphaFoldDB" id="A0A6J7KE70"/>
<dbReference type="EMBL" id="CAFBMK010000378">
    <property type="protein sequence ID" value="CAB4954166.1"/>
    <property type="molecule type" value="Genomic_DNA"/>
</dbReference>
<evidence type="ECO:0000313" key="1">
    <source>
        <dbReference type="EMBL" id="CAB4954166.1"/>
    </source>
</evidence>
<accession>A0A6J7KE70</accession>
<organism evidence="1">
    <name type="scientific">freshwater metagenome</name>
    <dbReference type="NCBI Taxonomy" id="449393"/>
    <lineage>
        <taxon>unclassified sequences</taxon>
        <taxon>metagenomes</taxon>
        <taxon>ecological metagenomes</taxon>
    </lineage>
</organism>
<reference evidence="1" key="1">
    <citation type="submission" date="2020-05" db="EMBL/GenBank/DDBJ databases">
        <authorList>
            <person name="Chiriac C."/>
            <person name="Salcher M."/>
            <person name="Ghai R."/>
            <person name="Kavagutti S V."/>
        </authorList>
    </citation>
    <scope>NUCLEOTIDE SEQUENCE</scope>
</reference>
<proteinExistence type="predicted"/>
<protein>
    <submittedName>
        <fullName evidence="1">Unannotated protein</fullName>
    </submittedName>
</protein>
<sequence>MTRWALAPTAASIITRSSISASLALMPVSGLPQVGWTMKTSEPRMDSSKRQ</sequence>